<protein>
    <submittedName>
        <fullName evidence="1">Uncharacterized protein</fullName>
    </submittedName>
</protein>
<dbReference type="AlphaFoldDB" id="A0AA43IXQ8"/>
<dbReference type="RefSeq" id="WP_280319792.1">
    <property type="nucleotide sequence ID" value="NZ_JAFFRY010000016.1"/>
</dbReference>
<accession>A0AA43IXQ8</accession>
<name>A0AA43IXQ8_PSESX</name>
<comment type="caution">
    <text evidence="1">The sequence shown here is derived from an EMBL/GenBank/DDBJ whole genome shotgun (WGS) entry which is preliminary data.</text>
</comment>
<dbReference type="EMBL" id="JAFFRZ010000002">
    <property type="protein sequence ID" value="MDH4625576.1"/>
    <property type="molecule type" value="Genomic_DNA"/>
</dbReference>
<sequence>MSQHFVCVHCEKIRRPVRVQIGWDKPYSEFYLLVLEEPAAGEDFDEDKVVYSNSYDPTSHGKELDYYKTILSLLGCKAPDVMWRAAYQDRDFNVVNKSVFYSPNGDVVDPF</sequence>
<proteinExistence type="predicted"/>
<evidence type="ECO:0000313" key="1">
    <source>
        <dbReference type="EMBL" id="MDH4625576.1"/>
    </source>
</evidence>
<reference evidence="1" key="1">
    <citation type="submission" date="2021-02" db="EMBL/GenBank/DDBJ databases">
        <title>Genome analysis of blister spot of apple pathogen from New York area.</title>
        <authorList>
            <person name="Kandel P."/>
            <person name="Hockett K.L."/>
            <person name="Santander R."/>
            <person name="Acimovic S."/>
        </authorList>
    </citation>
    <scope>NUCLEOTIDE SEQUENCE</scope>
    <source>
        <strain evidence="1">PSP1</strain>
    </source>
</reference>
<dbReference type="Proteomes" id="UP001162155">
    <property type="component" value="Unassembled WGS sequence"/>
</dbReference>
<evidence type="ECO:0000313" key="2">
    <source>
        <dbReference type="Proteomes" id="UP001162155"/>
    </source>
</evidence>
<gene>
    <name evidence="1" type="ORF">JW322_28370</name>
</gene>
<organism evidence="1 2">
    <name type="scientific">Pseudomonas syringae pv. papulans</name>
    <dbReference type="NCBI Taxonomy" id="83963"/>
    <lineage>
        <taxon>Bacteria</taxon>
        <taxon>Pseudomonadati</taxon>
        <taxon>Pseudomonadota</taxon>
        <taxon>Gammaproteobacteria</taxon>
        <taxon>Pseudomonadales</taxon>
        <taxon>Pseudomonadaceae</taxon>
        <taxon>Pseudomonas</taxon>
        <taxon>Pseudomonas syringae</taxon>
    </lineage>
</organism>